<dbReference type="EMBL" id="CAEZYQ010000021">
    <property type="protein sequence ID" value="CAB4758195.1"/>
    <property type="molecule type" value="Genomic_DNA"/>
</dbReference>
<organism evidence="2">
    <name type="scientific">freshwater metagenome</name>
    <dbReference type="NCBI Taxonomy" id="449393"/>
    <lineage>
        <taxon>unclassified sequences</taxon>
        <taxon>metagenomes</taxon>
        <taxon>ecological metagenomes</taxon>
    </lineage>
</organism>
<reference evidence="2" key="1">
    <citation type="submission" date="2020-05" db="EMBL/GenBank/DDBJ databases">
        <authorList>
            <person name="Chiriac C."/>
            <person name="Salcher M."/>
            <person name="Ghai R."/>
            <person name="Kavagutti S V."/>
        </authorList>
    </citation>
    <scope>NUCLEOTIDE SEQUENCE</scope>
</reference>
<sequence length="151" mass="16510">MTSQTTIPVGIYWKPGVWDLARSAYIADLATDADSPGSFVGWLAQALEVHAKRSPQKRAELAAAGENHPALVSVTRKSFNKKHDLPASTIEAVEDALVADRQELGRMLARSAFAQEAVIAAAKDARRRLGRDLPPPPQKLSNRPPRRRPAR</sequence>
<feature type="region of interest" description="Disordered" evidence="1">
    <location>
        <begin position="125"/>
        <end position="151"/>
    </location>
</feature>
<name>A0A6J6UFT6_9ZZZZ</name>
<dbReference type="AlphaFoldDB" id="A0A6J6UFT6"/>
<accession>A0A6J6UFT6</accession>
<evidence type="ECO:0000256" key="1">
    <source>
        <dbReference type="SAM" id="MobiDB-lite"/>
    </source>
</evidence>
<protein>
    <submittedName>
        <fullName evidence="2">Unannotated protein</fullName>
    </submittedName>
</protein>
<evidence type="ECO:0000313" key="2">
    <source>
        <dbReference type="EMBL" id="CAB4758195.1"/>
    </source>
</evidence>
<proteinExistence type="predicted"/>
<gene>
    <name evidence="2" type="ORF">UFOPK2761_02449</name>
</gene>